<keyword evidence="2" id="KW-1185">Reference proteome</keyword>
<evidence type="ECO:0000313" key="2">
    <source>
        <dbReference type="Proteomes" id="UP000593576"/>
    </source>
</evidence>
<dbReference type="EMBL" id="JABFAF010000003">
    <property type="protein sequence ID" value="MBA0851561.1"/>
    <property type="molecule type" value="Genomic_DNA"/>
</dbReference>
<sequence length="172" mass="19824">NEYSNSKLVRKVLRSIYERFNIKVTIIKKANNNRQEGQGYRCMGIDELIGFLKTFEINMEEAKKGKLKFEKSIAFYVAETETNLESELDNEQVSNFATFTSKVDKPDAFKCESVTAFECTNVRSVYTTTKDRKLDGVHKCTSQIVLRVLRGLYPMDCSLGKTDIKQITRNNY</sequence>
<dbReference type="AlphaFoldDB" id="A0A7J9KYR2"/>
<reference evidence="1 2" key="1">
    <citation type="journal article" date="2019" name="Genome Biol. Evol.">
        <title>Insights into the evolution of the New World diploid cottons (Gossypium, subgenus Houzingenia) based on genome sequencing.</title>
        <authorList>
            <person name="Grover C.E."/>
            <person name="Arick M.A. 2nd"/>
            <person name="Thrash A."/>
            <person name="Conover J.L."/>
            <person name="Sanders W.S."/>
            <person name="Peterson D.G."/>
            <person name="Frelichowski J.E."/>
            <person name="Scheffler J.A."/>
            <person name="Scheffler B.E."/>
            <person name="Wendel J.F."/>
        </authorList>
    </citation>
    <scope>NUCLEOTIDE SEQUENCE [LARGE SCALE GENOMIC DNA]</scope>
    <source>
        <strain evidence="1">1</strain>
        <tissue evidence="1">Leaf</tissue>
    </source>
</reference>
<proteinExistence type="predicted"/>
<organism evidence="1 2">
    <name type="scientific">Gossypium schwendimanii</name>
    <name type="common">Cotton</name>
    <dbReference type="NCBI Taxonomy" id="34291"/>
    <lineage>
        <taxon>Eukaryota</taxon>
        <taxon>Viridiplantae</taxon>
        <taxon>Streptophyta</taxon>
        <taxon>Embryophyta</taxon>
        <taxon>Tracheophyta</taxon>
        <taxon>Spermatophyta</taxon>
        <taxon>Magnoliopsida</taxon>
        <taxon>eudicotyledons</taxon>
        <taxon>Gunneridae</taxon>
        <taxon>Pentapetalae</taxon>
        <taxon>rosids</taxon>
        <taxon>malvids</taxon>
        <taxon>Malvales</taxon>
        <taxon>Malvaceae</taxon>
        <taxon>Malvoideae</taxon>
        <taxon>Gossypium</taxon>
    </lineage>
</organism>
<evidence type="ECO:0000313" key="1">
    <source>
        <dbReference type="EMBL" id="MBA0851561.1"/>
    </source>
</evidence>
<gene>
    <name evidence="1" type="ORF">Goshw_022158</name>
</gene>
<dbReference type="Proteomes" id="UP000593576">
    <property type="component" value="Unassembled WGS sequence"/>
</dbReference>
<comment type="caution">
    <text evidence="1">The sequence shown here is derived from an EMBL/GenBank/DDBJ whole genome shotgun (WGS) entry which is preliminary data.</text>
</comment>
<name>A0A7J9KYR2_GOSSC</name>
<dbReference type="OrthoDB" id="1166651at2759"/>
<feature type="non-terminal residue" evidence="1">
    <location>
        <position position="1"/>
    </location>
</feature>
<protein>
    <submittedName>
        <fullName evidence="1">Uncharacterized protein</fullName>
    </submittedName>
</protein>
<accession>A0A7J9KYR2</accession>